<dbReference type="SUPFAM" id="SSF53613">
    <property type="entry name" value="Ribokinase-like"/>
    <property type="match status" value="1"/>
</dbReference>
<dbReference type="Pfam" id="PF00294">
    <property type="entry name" value="PfkB"/>
    <property type="match status" value="1"/>
</dbReference>
<dbReference type="GO" id="GO:0016301">
    <property type="term" value="F:kinase activity"/>
    <property type="evidence" value="ECO:0007669"/>
    <property type="project" value="UniProtKB-KW"/>
</dbReference>
<evidence type="ECO:0000256" key="3">
    <source>
        <dbReference type="ARBA" id="ARBA00022777"/>
    </source>
</evidence>
<dbReference type="InterPro" id="IPR002173">
    <property type="entry name" value="Carboh/pur_kinase_PfkB_CS"/>
</dbReference>
<comment type="similarity">
    <text evidence="1">Belongs to the carbohydrate kinase PfkB family.</text>
</comment>
<accession>A0A0U9I430</accession>
<evidence type="ECO:0000313" key="6">
    <source>
        <dbReference type="Proteomes" id="UP000062160"/>
    </source>
</evidence>
<dbReference type="PANTHER" id="PTHR43085">
    <property type="entry name" value="HEXOKINASE FAMILY MEMBER"/>
    <property type="match status" value="1"/>
</dbReference>
<protein>
    <submittedName>
        <fullName evidence="5">Fructoselysine 6-kinase</fullName>
    </submittedName>
</protein>
<dbReference type="OrthoDB" id="9813569at2"/>
<dbReference type="PROSITE" id="PS00583">
    <property type="entry name" value="PFKB_KINASES_1"/>
    <property type="match status" value="1"/>
</dbReference>
<dbReference type="RefSeq" id="WP_059032280.1">
    <property type="nucleotide sequence ID" value="NZ_BSDN01000008.1"/>
</dbReference>
<dbReference type="InterPro" id="IPR050306">
    <property type="entry name" value="PfkB_Carbo_kinase"/>
</dbReference>
<feature type="domain" description="Carbohydrate kinase PfkB" evidence="4">
    <location>
        <begin position="22"/>
        <end position="261"/>
    </location>
</feature>
<name>A0A0U9I430_9FIRM</name>
<gene>
    <name evidence="5" type="ORF">TSYNT_6353</name>
</gene>
<reference evidence="5" key="1">
    <citation type="journal article" date="2016" name="Genome Announc.">
        <title>Draft Genome Sequence of the Syntrophic Lactate-Degrading Bacterium Tepidanaerobacter syntrophicus JLT.</title>
        <authorList>
            <person name="Matsuura N."/>
            <person name="Ohashi A."/>
            <person name="Tourlousse D.M."/>
            <person name="Sekiguchi Y."/>
        </authorList>
    </citation>
    <scope>NUCLEOTIDE SEQUENCE [LARGE SCALE GENOMIC DNA]</scope>
    <source>
        <strain evidence="5">JL</strain>
    </source>
</reference>
<keyword evidence="6" id="KW-1185">Reference proteome</keyword>
<evidence type="ECO:0000313" key="5">
    <source>
        <dbReference type="EMBL" id="GAQ24968.1"/>
    </source>
</evidence>
<sequence length="268" mass="29458">MAKIIGVGDNVVDKYLDLGLMFPGGNALNVAVLSRRYGADAAYMGVLGEDRAGRHIYETLQKEGIDVSRVRITEGPNAYSEVTLVDGDRVFVGGDPGVSTQLSFTEDDFEYMKKFDLIHTSVYSYIEDELKNLKETGKIVSFDFSDSYEQSYLNKTLPYVDFAFFSGSGKSLEEIKDFQKKVSEQGPSLVLITRGSKGAILYYNGKYYLQDSVPTKVVDTLGAGDAFIASLIVSILDGKEVTFAMQKAAEDAAKTCTYYGAFGYGIEF</sequence>
<evidence type="ECO:0000256" key="2">
    <source>
        <dbReference type="ARBA" id="ARBA00022679"/>
    </source>
</evidence>
<dbReference type="Gene3D" id="3.40.1190.20">
    <property type="match status" value="1"/>
</dbReference>
<dbReference type="PANTHER" id="PTHR43085:SF41">
    <property type="entry name" value="FRUCTOSELYSINE 6-KINASE"/>
    <property type="match status" value="1"/>
</dbReference>
<keyword evidence="2" id="KW-0808">Transferase</keyword>
<organism evidence="5">
    <name type="scientific">Tepidanaerobacter syntrophicus</name>
    <dbReference type="NCBI Taxonomy" id="224999"/>
    <lineage>
        <taxon>Bacteria</taxon>
        <taxon>Bacillati</taxon>
        <taxon>Bacillota</taxon>
        <taxon>Clostridia</taxon>
        <taxon>Thermosediminibacterales</taxon>
        <taxon>Tepidanaerobacteraceae</taxon>
        <taxon>Tepidanaerobacter</taxon>
    </lineage>
</organism>
<evidence type="ECO:0000259" key="4">
    <source>
        <dbReference type="Pfam" id="PF00294"/>
    </source>
</evidence>
<proteinExistence type="inferred from homology"/>
<keyword evidence="3 5" id="KW-0418">Kinase</keyword>
<dbReference type="EMBL" id="DF977000">
    <property type="protein sequence ID" value="GAQ24968.1"/>
    <property type="molecule type" value="Genomic_DNA"/>
</dbReference>
<dbReference type="InterPro" id="IPR011611">
    <property type="entry name" value="PfkB_dom"/>
</dbReference>
<dbReference type="AlphaFoldDB" id="A0A0U9I430"/>
<evidence type="ECO:0000256" key="1">
    <source>
        <dbReference type="ARBA" id="ARBA00010688"/>
    </source>
</evidence>
<dbReference type="InterPro" id="IPR029056">
    <property type="entry name" value="Ribokinase-like"/>
</dbReference>
<dbReference type="STRING" id="224999.GCA_001485475_00977"/>
<dbReference type="Proteomes" id="UP000062160">
    <property type="component" value="Unassembled WGS sequence"/>
</dbReference>